<dbReference type="Proteomes" id="UP000678228">
    <property type="component" value="Unassembled WGS sequence"/>
</dbReference>
<feature type="transmembrane region" description="Helical" evidence="6">
    <location>
        <begin position="263"/>
        <end position="281"/>
    </location>
</feature>
<sequence length="305" mass="34679">MEQLNENFGFRALWTPELLLGLIVVAVVYFLLITKWRNRFSGSTPVKNRQKIYFLFGLLALYLGWGSPLYIAGHLMISFHMLQMVFAYFVATPLILLGLPAWFLQAIVNKYENRLLGNIFKFVWSPIVALFLFNGLFSFYHLPFMFDTLMQATVLHSLYEYLLLAASLLMWWHMIAPLPNLSPLSDLKRIGYIFANGLLITPACALIIFAGSAMYSTYTDPAIWATVMSYCLPSGVDVPMTLFSGPSSFAFLDARMDQQLAGVMMKVMQELVYGIAIGYVFKQWLKKEKQQDGPLTISDIPTVRP</sequence>
<protein>
    <submittedName>
        <fullName evidence="7">Cytochrome c oxidase assembly factor CtaG</fullName>
    </submittedName>
</protein>
<feature type="transmembrane region" description="Helical" evidence="6">
    <location>
        <begin position="123"/>
        <end position="146"/>
    </location>
</feature>
<accession>A0A940WRX1</accession>
<organism evidence="7 8">
    <name type="scientific">Halalkalibacter suaedae</name>
    <dbReference type="NCBI Taxonomy" id="2822140"/>
    <lineage>
        <taxon>Bacteria</taxon>
        <taxon>Bacillati</taxon>
        <taxon>Bacillota</taxon>
        <taxon>Bacilli</taxon>
        <taxon>Bacillales</taxon>
        <taxon>Bacillaceae</taxon>
        <taxon>Halalkalibacter</taxon>
    </lineage>
</organism>
<proteinExistence type="predicted"/>
<comment type="caution">
    <text evidence="7">The sequence shown here is derived from an EMBL/GenBank/DDBJ whole genome shotgun (WGS) entry which is preliminary data.</text>
</comment>
<dbReference type="RefSeq" id="WP_210594960.1">
    <property type="nucleotide sequence ID" value="NZ_JAGKSQ010000001.1"/>
</dbReference>
<keyword evidence="3 6" id="KW-0812">Transmembrane</keyword>
<evidence type="ECO:0000256" key="6">
    <source>
        <dbReference type="SAM" id="Phobius"/>
    </source>
</evidence>
<evidence type="ECO:0000256" key="4">
    <source>
        <dbReference type="ARBA" id="ARBA00022989"/>
    </source>
</evidence>
<feature type="transmembrane region" description="Helical" evidence="6">
    <location>
        <begin position="158"/>
        <end position="178"/>
    </location>
</feature>
<keyword evidence="8" id="KW-1185">Reference proteome</keyword>
<evidence type="ECO:0000256" key="3">
    <source>
        <dbReference type="ARBA" id="ARBA00022692"/>
    </source>
</evidence>
<comment type="subcellular location">
    <subcellularLocation>
        <location evidence="1">Cell membrane</location>
        <topology evidence="1">Multi-pass membrane protein</topology>
    </subcellularLocation>
</comment>
<dbReference type="InterPro" id="IPR014108">
    <property type="entry name" value="Caa3-assmbl_CtaG"/>
</dbReference>
<keyword evidence="4 6" id="KW-1133">Transmembrane helix</keyword>
<dbReference type="InterPro" id="IPR019108">
    <property type="entry name" value="Caa3_assmbl_CtaG-rel"/>
</dbReference>
<keyword evidence="5 6" id="KW-0472">Membrane</keyword>
<feature type="transmembrane region" description="Helical" evidence="6">
    <location>
        <begin position="85"/>
        <end position="103"/>
    </location>
</feature>
<gene>
    <name evidence="7" type="primary">ctaG</name>
    <name evidence="7" type="ORF">J7W16_00430</name>
</gene>
<evidence type="ECO:0000256" key="2">
    <source>
        <dbReference type="ARBA" id="ARBA00022475"/>
    </source>
</evidence>
<evidence type="ECO:0000256" key="1">
    <source>
        <dbReference type="ARBA" id="ARBA00004651"/>
    </source>
</evidence>
<keyword evidence="2" id="KW-1003">Cell membrane</keyword>
<dbReference type="GO" id="GO:0005886">
    <property type="term" value="C:plasma membrane"/>
    <property type="evidence" value="ECO:0007669"/>
    <property type="project" value="UniProtKB-SubCell"/>
</dbReference>
<feature type="transmembrane region" description="Helical" evidence="6">
    <location>
        <begin position="190"/>
        <end position="210"/>
    </location>
</feature>
<evidence type="ECO:0000313" key="8">
    <source>
        <dbReference type="Proteomes" id="UP000678228"/>
    </source>
</evidence>
<dbReference type="NCBIfam" id="TIGR02737">
    <property type="entry name" value="caa3_CtaG"/>
    <property type="match status" value="1"/>
</dbReference>
<evidence type="ECO:0000256" key="5">
    <source>
        <dbReference type="ARBA" id="ARBA00023136"/>
    </source>
</evidence>
<reference evidence="7" key="1">
    <citation type="submission" date="2021-03" db="EMBL/GenBank/DDBJ databases">
        <title>Bacillus suaedae sp. nov., isolated from Suaeda aralocaspica.</title>
        <authorList>
            <person name="Lei R.F.R."/>
        </authorList>
    </citation>
    <scope>NUCLEOTIDE SEQUENCE</scope>
    <source>
        <strain evidence="7">YZJH907-2</strain>
    </source>
</reference>
<dbReference type="EMBL" id="JAGKSQ010000001">
    <property type="protein sequence ID" value="MBP3949577.1"/>
    <property type="molecule type" value="Genomic_DNA"/>
</dbReference>
<dbReference type="AlphaFoldDB" id="A0A940WRX1"/>
<evidence type="ECO:0000313" key="7">
    <source>
        <dbReference type="EMBL" id="MBP3949577.1"/>
    </source>
</evidence>
<name>A0A940WRX1_9BACI</name>
<feature type="transmembrane region" description="Helical" evidence="6">
    <location>
        <begin position="52"/>
        <end position="73"/>
    </location>
</feature>
<feature type="transmembrane region" description="Helical" evidence="6">
    <location>
        <begin position="12"/>
        <end position="32"/>
    </location>
</feature>
<dbReference type="Pfam" id="PF09678">
    <property type="entry name" value="Caa3_CtaG"/>
    <property type="match status" value="1"/>
</dbReference>